<accession>A0A0K2TC65</accession>
<proteinExistence type="predicted"/>
<dbReference type="EMBL" id="HACA01006242">
    <property type="protein sequence ID" value="CDW23603.1"/>
    <property type="molecule type" value="Transcribed_RNA"/>
</dbReference>
<organism evidence="1">
    <name type="scientific">Lepeophtheirus salmonis</name>
    <name type="common">Salmon louse</name>
    <name type="synonym">Caligus salmonis</name>
    <dbReference type="NCBI Taxonomy" id="72036"/>
    <lineage>
        <taxon>Eukaryota</taxon>
        <taxon>Metazoa</taxon>
        <taxon>Ecdysozoa</taxon>
        <taxon>Arthropoda</taxon>
        <taxon>Crustacea</taxon>
        <taxon>Multicrustacea</taxon>
        <taxon>Hexanauplia</taxon>
        <taxon>Copepoda</taxon>
        <taxon>Siphonostomatoida</taxon>
        <taxon>Caligidae</taxon>
        <taxon>Lepeophtheirus</taxon>
    </lineage>
</organism>
<evidence type="ECO:0000313" key="1">
    <source>
        <dbReference type="EMBL" id="CDW23603.1"/>
    </source>
</evidence>
<protein>
    <submittedName>
        <fullName evidence="1">Uncharacterized protein</fullName>
    </submittedName>
</protein>
<dbReference type="AlphaFoldDB" id="A0A0K2TC65"/>
<name>A0A0K2TC65_LEPSM</name>
<sequence length="27" mass="3052">MDGGLINKGLKFSMLFFTSHLSCFFLP</sequence>
<reference evidence="1" key="1">
    <citation type="submission" date="2014-05" db="EMBL/GenBank/DDBJ databases">
        <authorList>
            <person name="Chronopoulou M."/>
        </authorList>
    </citation>
    <scope>NUCLEOTIDE SEQUENCE</scope>
    <source>
        <tissue evidence="1">Whole organism</tissue>
    </source>
</reference>